<comment type="caution">
    <text evidence="1">The sequence shown here is derived from an EMBL/GenBank/DDBJ whole genome shotgun (WGS) entry which is preliminary data.</text>
</comment>
<evidence type="ECO:0000313" key="1">
    <source>
        <dbReference type="EMBL" id="GBP24076.1"/>
    </source>
</evidence>
<dbReference type="Proteomes" id="UP000299102">
    <property type="component" value="Unassembled WGS sequence"/>
</dbReference>
<keyword evidence="2" id="KW-1185">Reference proteome</keyword>
<name>A0A4C1UDQ0_EUMVA</name>
<dbReference type="EMBL" id="BGZK01000157">
    <property type="protein sequence ID" value="GBP24076.1"/>
    <property type="molecule type" value="Genomic_DNA"/>
</dbReference>
<gene>
    <name evidence="1" type="ORF">EVAR_27299_1</name>
</gene>
<sequence>MSFYGDGRRQRQCCAAHDRDLQKNDLPADLGKLSKRHNPHFNATYQVRAHINIYVNTVRKSTRLSSQLNTSTHKFATAISWAFISGKESPGALNKLYSQSKQSSIT</sequence>
<proteinExistence type="predicted"/>
<accession>A0A4C1UDQ0</accession>
<protein>
    <submittedName>
        <fullName evidence="1">Uncharacterized protein</fullName>
    </submittedName>
</protein>
<dbReference type="AlphaFoldDB" id="A0A4C1UDQ0"/>
<organism evidence="1 2">
    <name type="scientific">Eumeta variegata</name>
    <name type="common">Bagworm moth</name>
    <name type="synonym">Eumeta japonica</name>
    <dbReference type="NCBI Taxonomy" id="151549"/>
    <lineage>
        <taxon>Eukaryota</taxon>
        <taxon>Metazoa</taxon>
        <taxon>Ecdysozoa</taxon>
        <taxon>Arthropoda</taxon>
        <taxon>Hexapoda</taxon>
        <taxon>Insecta</taxon>
        <taxon>Pterygota</taxon>
        <taxon>Neoptera</taxon>
        <taxon>Endopterygota</taxon>
        <taxon>Lepidoptera</taxon>
        <taxon>Glossata</taxon>
        <taxon>Ditrysia</taxon>
        <taxon>Tineoidea</taxon>
        <taxon>Psychidae</taxon>
        <taxon>Oiketicinae</taxon>
        <taxon>Eumeta</taxon>
    </lineage>
</organism>
<evidence type="ECO:0000313" key="2">
    <source>
        <dbReference type="Proteomes" id="UP000299102"/>
    </source>
</evidence>
<reference evidence="1 2" key="1">
    <citation type="journal article" date="2019" name="Commun. Biol.">
        <title>The bagworm genome reveals a unique fibroin gene that provides high tensile strength.</title>
        <authorList>
            <person name="Kono N."/>
            <person name="Nakamura H."/>
            <person name="Ohtoshi R."/>
            <person name="Tomita M."/>
            <person name="Numata K."/>
            <person name="Arakawa K."/>
        </authorList>
    </citation>
    <scope>NUCLEOTIDE SEQUENCE [LARGE SCALE GENOMIC DNA]</scope>
</reference>